<evidence type="ECO:0000256" key="5">
    <source>
        <dbReference type="ARBA" id="ARBA00022723"/>
    </source>
</evidence>
<reference evidence="13" key="1">
    <citation type="submission" date="2018-02" db="EMBL/GenBank/DDBJ databases">
        <authorList>
            <person name="Cohen D.B."/>
            <person name="Kent A.D."/>
        </authorList>
    </citation>
    <scope>NUCLEOTIDE SEQUENCE</scope>
</reference>
<dbReference type="CDD" id="cd01837">
    <property type="entry name" value="SGNH_plant_lipase_like"/>
    <property type="match status" value="1"/>
</dbReference>
<sequence>MGKKNETSNLNPKPSQNNSNVRAQWTPQQITIFCEACVDEVFKGNRPTTHFNKPGWRNIEANFKKNTGKEYPRIKFKHKWDTLKKDWVAWNKLKGSETGLGWDATKGTITATDEWWERKLTEVPEAAKFREKGLDNADLLDIMFKDTAATGNLAWAPSSGVLPSDLETPEEGLGDASGDLSSPDDDEVETPSLTQPTQDKGKKRVSISSLHGKRKKGGAATMLTHQLSRICEAVELRNSASLMEPRSSIRDVMERVCTLDGAEKGSDLYLMAARIFQKREKREMCNQMDYDDYVNNSDDDHDNVDDNDDEINELVVAGCQAADCIGAIDGTHIQVVIGEDKKIPYLGRKGVPTQNVMAACDFDLLFTFVMAGWEGAAHDTRIFLETIRTNSVNFPKPPPGKYYLVDAGYPLRNGYLTPYKGEKYHLPDFRRAGRGNKIEERFNYVHSSLRSVIERTFGVWKNKWRILRQMPSYDIEDQRNIVVATCVLHNFIRIHDREDEGFKWDELGSNADEGGEYSSSQENMENIHHEEMKVIRDNIARLSLEASAQRVLATTEAFCCDGFLHCREVAVADEQCMDGQGVHGEQQVPCYFIFGDSLVDNGNNNGLATMAKANYPPYGIDFPNGPTGRFCNGRTMADFIAELLGFDNILIPSYATTRGQDILKGVNYASGAAGIRSESGQQMGARISMGEQLQNHLITITRIADIFRDKNVTGNYLSKCIYSVGMGNNDYINNYFMPQYYPTSRLYTPEQYANVLIKQYSQQLRALYKLGARKVALFGLGQIGCAPFEISRYGTNGSSCVDFINNAVQLFNNRLKSLVDGLNNILSGAKFIYVNVFGMASGDASSVGLTISNKPCCEVESGMVTCVPLSTPCSNRTEYLFWDMLHPTEAVNFFIAGKAYNAQSQSDSYPIDIRHLAEL</sequence>
<dbReference type="InterPro" id="IPR035669">
    <property type="entry name" value="SGNH_plant_lipase-like"/>
</dbReference>
<dbReference type="GO" id="GO:0005576">
    <property type="term" value="C:extracellular region"/>
    <property type="evidence" value="ECO:0007669"/>
    <property type="project" value="UniProtKB-SubCell"/>
</dbReference>
<feature type="domain" description="Myb/SANT-like" evidence="11">
    <location>
        <begin position="24"/>
        <end position="118"/>
    </location>
</feature>
<feature type="domain" description="DDE Tnp4" evidence="12">
    <location>
        <begin position="328"/>
        <end position="490"/>
    </location>
</feature>
<dbReference type="GO" id="GO:0016042">
    <property type="term" value="P:lipid catabolic process"/>
    <property type="evidence" value="ECO:0007669"/>
    <property type="project" value="UniProtKB-KW"/>
</dbReference>
<proteinExistence type="inferred from homology"/>
<comment type="subcellular location">
    <subcellularLocation>
        <location evidence="2">Secreted</location>
    </subcellularLocation>
</comment>
<protein>
    <recommendedName>
        <fullName evidence="14">Myb/SANT-like domain-containing protein</fullName>
    </recommendedName>
</protein>
<evidence type="ECO:0000256" key="4">
    <source>
        <dbReference type="ARBA" id="ARBA00022525"/>
    </source>
</evidence>
<dbReference type="Pfam" id="PF12776">
    <property type="entry name" value="Myb_DNA-bind_3"/>
    <property type="match status" value="1"/>
</dbReference>
<evidence type="ECO:0000256" key="3">
    <source>
        <dbReference type="ARBA" id="ARBA00008668"/>
    </source>
</evidence>
<organism evidence="13">
    <name type="scientific">Fagus sylvatica</name>
    <name type="common">Beechnut</name>
    <dbReference type="NCBI Taxonomy" id="28930"/>
    <lineage>
        <taxon>Eukaryota</taxon>
        <taxon>Viridiplantae</taxon>
        <taxon>Streptophyta</taxon>
        <taxon>Embryophyta</taxon>
        <taxon>Tracheophyta</taxon>
        <taxon>Spermatophyta</taxon>
        <taxon>Magnoliopsida</taxon>
        <taxon>eudicotyledons</taxon>
        <taxon>Gunneridae</taxon>
        <taxon>Pentapetalae</taxon>
        <taxon>rosids</taxon>
        <taxon>fabids</taxon>
        <taxon>Fagales</taxon>
        <taxon>Fagaceae</taxon>
        <taxon>Fagus</taxon>
    </lineage>
</organism>
<comment type="similarity">
    <text evidence="3">Belongs to the 'GDSL' lipolytic enzyme family.</text>
</comment>
<dbReference type="Pfam" id="PF13359">
    <property type="entry name" value="DDE_Tnp_4"/>
    <property type="match status" value="1"/>
</dbReference>
<dbReference type="Pfam" id="PF00657">
    <property type="entry name" value="Lipase_GDSL"/>
    <property type="match status" value="1"/>
</dbReference>
<dbReference type="AlphaFoldDB" id="A0A2N9HA38"/>
<dbReference type="EMBL" id="OIVN01003048">
    <property type="protein sequence ID" value="SPD08449.1"/>
    <property type="molecule type" value="Genomic_DNA"/>
</dbReference>
<dbReference type="InterPro" id="IPR051238">
    <property type="entry name" value="GDSL_esterase/lipase"/>
</dbReference>
<dbReference type="GO" id="GO:0016788">
    <property type="term" value="F:hydrolase activity, acting on ester bonds"/>
    <property type="evidence" value="ECO:0007669"/>
    <property type="project" value="InterPro"/>
</dbReference>
<evidence type="ECO:0000259" key="12">
    <source>
        <dbReference type="Pfam" id="PF13359"/>
    </source>
</evidence>
<accession>A0A2N9HA38</accession>
<keyword evidence="6" id="KW-0732">Signal</keyword>
<name>A0A2N9HA38_FAGSY</name>
<evidence type="ECO:0000256" key="10">
    <source>
        <dbReference type="SAM" id="MobiDB-lite"/>
    </source>
</evidence>
<evidence type="ECO:0000256" key="9">
    <source>
        <dbReference type="ARBA" id="ARBA00023098"/>
    </source>
</evidence>
<evidence type="ECO:0000313" key="13">
    <source>
        <dbReference type="EMBL" id="SPD08449.1"/>
    </source>
</evidence>
<gene>
    <name evidence="13" type="ORF">FSB_LOCUS36331</name>
</gene>
<evidence type="ECO:0000259" key="11">
    <source>
        <dbReference type="Pfam" id="PF12776"/>
    </source>
</evidence>
<keyword evidence="8" id="KW-0442">Lipid degradation</keyword>
<dbReference type="GO" id="GO:0046872">
    <property type="term" value="F:metal ion binding"/>
    <property type="evidence" value="ECO:0007669"/>
    <property type="project" value="UniProtKB-KW"/>
</dbReference>
<keyword evidence="4" id="KW-0964">Secreted</keyword>
<evidence type="ECO:0000256" key="6">
    <source>
        <dbReference type="ARBA" id="ARBA00022729"/>
    </source>
</evidence>
<dbReference type="InterPro" id="IPR024752">
    <property type="entry name" value="Myb/SANT-like_dom"/>
</dbReference>
<feature type="compositionally biased region" description="Basic residues" evidence="10">
    <location>
        <begin position="201"/>
        <end position="217"/>
    </location>
</feature>
<evidence type="ECO:0000256" key="2">
    <source>
        <dbReference type="ARBA" id="ARBA00004613"/>
    </source>
</evidence>
<feature type="compositionally biased region" description="Polar residues" evidence="10">
    <location>
        <begin position="7"/>
        <end position="22"/>
    </location>
</feature>
<dbReference type="PANTHER" id="PTHR45650:SF3">
    <property type="entry name" value="OS01G0748500 PROTEIN"/>
    <property type="match status" value="1"/>
</dbReference>
<dbReference type="InterPro" id="IPR001087">
    <property type="entry name" value="GDSL"/>
</dbReference>
<keyword evidence="9" id="KW-0443">Lipid metabolism</keyword>
<dbReference type="Gene3D" id="3.40.50.1110">
    <property type="entry name" value="SGNH hydrolase"/>
    <property type="match status" value="1"/>
</dbReference>
<evidence type="ECO:0000256" key="7">
    <source>
        <dbReference type="ARBA" id="ARBA00022801"/>
    </source>
</evidence>
<comment type="cofactor">
    <cofactor evidence="1">
        <name>a divalent metal cation</name>
        <dbReference type="ChEBI" id="CHEBI:60240"/>
    </cofactor>
</comment>
<keyword evidence="5" id="KW-0479">Metal-binding</keyword>
<keyword evidence="7" id="KW-0378">Hydrolase</keyword>
<evidence type="ECO:0008006" key="14">
    <source>
        <dbReference type="Google" id="ProtNLM"/>
    </source>
</evidence>
<dbReference type="InterPro" id="IPR027806">
    <property type="entry name" value="HARBI1_dom"/>
</dbReference>
<dbReference type="PANTHER" id="PTHR45650">
    <property type="entry name" value="GDSL-LIKE LIPASE/ACYLHYDROLASE-RELATED"/>
    <property type="match status" value="1"/>
</dbReference>
<dbReference type="InterPro" id="IPR036514">
    <property type="entry name" value="SGNH_hydro_sf"/>
</dbReference>
<feature type="region of interest" description="Disordered" evidence="10">
    <location>
        <begin position="1"/>
        <end position="22"/>
    </location>
</feature>
<evidence type="ECO:0000256" key="8">
    <source>
        <dbReference type="ARBA" id="ARBA00022963"/>
    </source>
</evidence>
<feature type="region of interest" description="Disordered" evidence="10">
    <location>
        <begin position="155"/>
        <end position="218"/>
    </location>
</feature>
<evidence type="ECO:0000256" key="1">
    <source>
        <dbReference type="ARBA" id="ARBA00001968"/>
    </source>
</evidence>